<feature type="region of interest" description="Disordered" evidence="1">
    <location>
        <begin position="1"/>
        <end position="183"/>
    </location>
</feature>
<dbReference type="Proteomes" id="UP000322225">
    <property type="component" value="Chromosome 6"/>
</dbReference>
<feature type="compositionally biased region" description="Polar residues" evidence="1">
    <location>
        <begin position="80"/>
        <end position="89"/>
    </location>
</feature>
<dbReference type="GeneID" id="43589848"/>
<feature type="compositionally biased region" description="Low complexity" evidence="1">
    <location>
        <begin position="400"/>
        <end position="415"/>
    </location>
</feature>
<feature type="region of interest" description="Disordered" evidence="1">
    <location>
        <begin position="347"/>
        <end position="419"/>
    </location>
</feature>
<gene>
    <name evidence="2" type="ORF">CI109_103547</name>
</gene>
<evidence type="ECO:0000313" key="2">
    <source>
        <dbReference type="EMBL" id="WWD19089.1"/>
    </source>
</evidence>
<protein>
    <submittedName>
        <fullName evidence="2">Uncharacterized protein</fullName>
    </submittedName>
</protein>
<keyword evidence="3" id="KW-1185">Reference proteome</keyword>
<evidence type="ECO:0000256" key="1">
    <source>
        <dbReference type="SAM" id="MobiDB-lite"/>
    </source>
</evidence>
<feature type="region of interest" description="Disordered" evidence="1">
    <location>
        <begin position="473"/>
        <end position="538"/>
    </location>
</feature>
<organism evidence="2 3">
    <name type="scientific">Kwoniella shandongensis</name>
    <dbReference type="NCBI Taxonomy" id="1734106"/>
    <lineage>
        <taxon>Eukaryota</taxon>
        <taxon>Fungi</taxon>
        <taxon>Dikarya</taxon>
        <taxon>Basidiomycota</taxon>
        <taxon>Agaricomycotina</taxon>
        <taxon>Tremellomycetes</taxon>
        <taxon>Tremellales</taxon>
        <taxon>Cryptococcaceae</taxon>
        <taxon>Kwoniella</taxon>
    </lineage>
</organism>
<dbReference type="RefSeq" id="XP_031859944.1">
    <property type="nucleotide sequence ID" value="XM_032005697.1"/>
</dbReference>
<evidence type="ECO:0000313" key="3">
    <source>
        <dbReference type="Proteomes" id="UP000322225"/>
    </source>
</evidence>
<accession>A0A5M6BVX6</accession>
<dbReference type="AlphaFoldDB" id="A0A5M6BVX6"/>
<feature type="region of interest" description="Disordered" evidence="1">
    <location>
        <begin position="273"/>
        <end position="311"/>
    </location>
</feature>
<name>A0A5M6BVX6_9TREE</name>
<dbReference type="KEGG" id="ksn:43589848"/>
<reference evidence="2" key="2">
    <citation type="submission" date="2024-01" db="EMBL/GenBank/DDBJ databases">
        <title>Comparative genomics of Cryptococcus and Kwoniella reveals pathogenesis evolution and contrasting modes of karyotype evolution via chromosome fusion or intercentromeric recombination.</title>
        <authorList>
            <person name="Coelho M.A."/>
            <person name="David-Palma M."/>
            <person name="Shea T."/>
            <person name="Bowers K."/>
            <person name="McGinley-Smith S."/>
            <person name="Mohammad A.W."/>
            <person name="Gnirke A."/>
            <person name="Yurkov A.M."/>
            <person name="Nowrousian M."/>
            <person name="Sun S."/>
            <person name="Cuomo C.A."/>
            <person name="Heitman J."/>
        </authorList>
    </citation>
    <scope>NUCLEOTIDE SEQUENCE</scope>
    <source>
        <strain evidence="2">CBS 12478</strain>
    </source>
</reference>
<reference evidence="2" key="1">
    <citation type="submission" date="2017-08" db="EMBL/GenBank/DDBJ databases">
        <authorList>
            <person name="Cuomo C."/>
            <person name="Billmyre B."/>
            <person name="Heitman J."/>
        </authorList>
    </citation>
    <scope>NUCLEOTIDE SEQUENCE</scope>
    <source>
        <strain evidence="2">CBS 12478</strain>
    </source>
</reference>
<dbReference type="EMBL" id="CP144056">
    <property type="protein sequence ID" value="WWD19089.1"/>
    <property type="molecule type" value="Genomic_DNA"/>
</dbReference>
<sequence>MAAGSETPPPFPGGSSVFGLQDSAPTTAESSPHIVPNEDESNTLAPLVVGQLNTSSPAIISRHPPQSDLPCPGPFPIPSTPIQGATPSETGRVVESTTPAVSPAARKAAPKRKRGPSAGRGGASAEKGSRTVTGGEEAEEEVVGGSPSEDPPAKPKRSRKAKATKTDDAVETSETHDNGVPRTTTGHLLAAPSGQQLTPAFYVMQLHLKTVAEQMDRMVRLQQEANRWAMARDRGLPLPDMPLTVANLDVTPLPSVRDLEEVYLKAMTVRRPTHAPEVAPSTPSTPVDQREPPTSISGPSTPPPSVSPSVFTPATTLALATTSSSAGTPNASDSDVDQTLAEIRSLSGTNMSRESTKSSSKNNAPKNPSPLRKEIELPMPSSRPINVGWNTPLRGVRGGASPSEASSSAIASARSKGSDPAYAGSFISYPSRPPYNPVATPFGLGYPGGFPPMPSNTPFQQLPHQQVLGPYPYQHQSFQAGGPSQYFHHAQPQQTYPYTPHGYPPYFQHQAPTPDNPPGDGPGPASADAESPVQPQSE</sequence>
<proteinExistence type="predicted"/>
<feature type="compositionally biased region" description="Low complexity" evidence="1">
    <location>
        <begin position="357"/>
        <end position="370"/>
    </location>
</feature>
<feature type="compositionally biased region" description="Basic and acidic residues" evidence="1">
    <location>
        <begin position="164"/>
        <end position="179"/>
    </location>
</feature>
<feature type="compositionally biased region" description="Low complexity" evidence="1">
    <location>
        <begin position="491"/>
        <end position="506"/>
    </location>
</feature>
<feature type="compositionally biased region" description="Basic residues" evidence="1">
    <location>
        <begin position="154"/>
        <end position="163"/>
    </location>
</feature>